<feature type="domain" description="Peptidoglycan binding-like" evidence="1">
    <location>
        <begin position="165"/>
        <end position="210"/>
    </location>
</feature>
<comment type="caution">
    <text evidence="2">The sequence shown here is derived from an EMBL/GenBank/DDBJ whole genome shotgun (WGS) entry which is preliminary data.</text>
</comment>
<dbReference type="Pfam" id="PF01471">
    <property type="entry name" value="PG_binding_1"/>
    <property type="match status" value="1"/>
</dbReference>
<keyword evidence="3" id="KW-1185">Reference proteome</keyword>
<dbReference type="InterPro" id="IPR018392">
    <property type="entry name" value="LysM"/>
</dbReference>
<name>A0A848M038_9BACT</name>
<dbReference type="InterPro" id="IPR036366">
    <property type="entry name" value="PGBDSf"/>
</dbReference>
<sequence length="216" mass="23461">MAEETPGPVGQGDYVVREGDCVSSIAEAAGLHWRTLWEHPGNRELRETRGSPHVLLVGDRLTLPPKQTRVVSVGTGATHRFRVKGRREKFRLRLLDEDRPRAGVDYRLVVDGEELYGTTDGGGWLEHWIAPGAREGRLSVEEDEEYLVDLGALQPAATEAGALARLLNLGYLVPGDEKEPGALALGLKAFQRVQGLKVTGILDAATISALVEDHGS</sequence>
<organism evidence="2 3">
    <name type="scientific">Pyxidicoccus fallax</name>
    <dbReference type="NCBI Taxonomy" id="394095"/>
    <lineage>
        <taxon>Bacteria</taxon>
        <taxon>Pseudomonadati</taxon>
        <taxon>Myxococcota</taxon>
        <taxon>Myxococcia</taxon>
        <taxon>Myxococcales</taxon>
        <taxon>Cystobacterineae</taxon>
        <taxon>Myxococcaceae</taxon>
        <taxon>Pyxidicoccus</taxon>
    </lineage>
</organism>
<evidence type="ECO:0000313" key="3">
    <source>
        <dbReference type="Proteomes" id="UP000518300"/>
    </source>
</evidence>
<dbReference type="AlphaFoldDB" id="A0A848M038"/>
<dbReference type="Gene3D" id="1.10.101.10">
    <property type="entry name" value="PGBD-like superfamily/PGBD"/>
    <property type="match status" value="1"/>
</dbReference>
<reference evidence="2 3" key="1">
    <citation type="submission" date="2020-04" db="EMBL/GenBank/DDBJ databases">
        <title>Draft genome of Pyxidicoccus fallax type strain.</title>
        <authorList>
            <person name="Whitworth D.E."/>
        </authorList>
    </citation>
    <scope>NUCLEOTIDE SEQUENCE [LARGE SCALE GENOMIC DNA]</scope>
    <source>
        <strain evidence="2 3">DSM 14698</strain>
    </source>
</reference>
<dbReference type="InterPro" id="IPR036365">
    <property type="entry name" value="PGBD-like_sf"/>
</dbReference>
<dbReference type="InterPro" id="IPR002477">
    <property type="entry name" value="Peptidoglycan-bd-like"/>
</dbReference>
<accession>A0A848M038</accession>
<proteinExistence type="predicted"/>
<gene>
    <name evidence="2" type="ORF">HG543_49040</name>
</gene>
<evidence type="ECO:0000259" key="1">
    <source>
        <dbReference type="Pfam" id="PF01471"/>
    </source>
</evidence>
<dbReference type="RefSeq" id="WP_169351880.1">
    <property type="nucleotide sequence ID" value="NZ_JABBJJ010000467.1"/>
</dbReference>
<dbReference type="CDD" id="cd00118">
    <property type="entry name" value="LysM"/>
    <property type="match status" value="1"/>
</dbReference>
<dbReference type="Gene3D" id="3.10.350.10">
    <property type="entry name" value="LysM domain"/>
    <property type="match status" value="1"/>
</dbReference>
<dbReference type="SUPFAM" id="SSF47090">
    <property type="entry name" value="PGBD-like"/>
    <property type="match status" value="1"/>
</dbReference>
<protein>
    <submittedName>
        <fullName evidence="2">LysM peptidoglycan-binding domain-containing protein</fullName>
    </submittedName>
</protein>
<dbReference type="Proteomes" id="UP000518300">
    <property type="component" value="Unassembled WGS sequence"/>
</dbReference>
<dbReference type="EMBL" id="JABBJJ010000467">
    <property type="protein sequence ID" value="NMO22754.1"/>
    <property type="molecule type" value="Genomic_DNA"/>
</dbReference>
<evidence type="ECO:0000313" key="2">
    <source>
        <dbReference type="EMBL" id="NMO22754.1"/>
    </source>
</evidence>
<dbReference type="InterPro" id="IPR036779">
    <property type="entry name" value="LysM_dom_sf"/>
</dbReference>